<dbReference type="Pfam" id="PF07885">
    <property type="entry name" value="Ion_trans_2"/>
    <property type="match status" value="2"/>
</dbReference>
<dbReference type="Gene3D" id="1.10.287.70">
    <property type="match status" value="1"/>
</dbReference>
<evidence type="ECO:0000256" key="13">
    <source>
        <dbReference type="SAM" id="Phobius"/>
    </source>
</evidence>
<reference evidence="15 16" key="2">
    <citation type="submission" date="2018-11" db="EMBL/GenBank/DDBJ databases">
        <authorList>
            <consortium name="Pathogen Informatics"/>
        </authorList>
    </citation>
    <scope>NUCLEOTIDE SEQUENCE [LARGE SCALE GENOMIC DNA]</scope>
    <source>
        <strain evidence="15">Dakar</strain>
        <strain evidence="16">Dakar, Senegal</strain>
    </source>
</reference>
<evidence type="ECO:0000256" key="4">
    <source>
        <dbReference type="ARBA" id="ARBA00022538"/>
    </source>
</evidence>
<dbReference type="PRINTS" id="PR01095">
    <property type="entry name" value="TASKCHANNEL"/>
</dbReference>
<evidence type="ECO:0000256" key="10">
    <source>
        <dbReference type="ARBA" id="ARBA00023136"/>
    </source>
</evidence>
<accession>A0A183K6I9</accession>
<dbReference type="PRINTS" id="PR01333">
    <property type="entry name" value="2POREKCHANEL"/>
</dbReference>
<dbReference type="GO" id="GO:0005886">
    <property type="term" value="C:plasma membrane"/>
    <property type="evidence" value="ECO:0007669"/>
    <property type="project" value="TreeGrafter"/>
</dbReference>
<keyword evidence="7" id="KW-0630">Potassium</keyword>
<comment type="subcellular location">
    <subcellularLocation>
        <location evidence="1">Membrane</location>
        <topology evidence="1">Multi-pass membrane protein</topology>
    </subcellularLocation>
</comment>
<feature type="transmembrane region" description="Helical" evidence="13">
    <location>
        <begin position="217"/>
        <end position="236"/>
    </location>
</feature>
<feature type="domain" description="Potassium channel" evidence="14">
    <location>
        <begin position="197"/>
        <end position="271"/>
    </location>
</feature>
<feature type="transmembrane region" description="Helical" evidence="13">
    <location>
        <begin position="9"/>
        <end position="29"/>
    </location>
</feature>
<dbReference type="AlphaFoldDB" id="A0A183K6I9"/>
<gene>
    <name evidence="15" type="ORF">SCUD_LOCUS10614</name>
</gene>
<evidence type="ECO:0000313" key="15">
    <source>
        <dbReference type="EMBL" id="VDP40706.1"/>
    </source>
</evidence>
<dbReference type="SUPFAM" id="SSF81324">
    <property type="entry name" value="Voltage-gated potassium channels"/>
    <property type="match status" value="2"/>
</dbReference>
<keyword evidence="4" id="KW-0633">Potassium transport</keyword>
<dbReference type="GO" id="GO:0030322">
    <property type="term" value="P:stabilization of membrane potential"/>
    <property type="evidence" value="ECO:0007669"/>
    <property type="project" value="TreeGrafter"/>
</dbReference>
<dbReference type="InterPro" id="IPR003092">
    <property type="entry name" value="2pore_dom_K_chnl_TASK"/>
</dbReference>
<evidence type="ECO:0000256" key="8">
    <source>
        <dbReference type="ARBA" id="ARBA00022989"/>
    </source>
</evidence>
<dbReference type="PANTHER" id="PTHR11003:SF291">
    <property type="entry name" value="IP11374P"/>
    <property type="match status" value="1"/>
</dbReference>
<evidence type="ECO:0000313" key="17">
    <source>
        <dbReference type="WBParaSite" id="SCUD_0001061401-mRNA-1"/>
    </source>
</evidence>
<name>A0A183K6I9_9TREM</name>
<reference evidence="17" key="1">
    <citation type="submission" date="2016-06" db="UniProtKB">
        <authorList>
            <consortium name="WormBaseParasite"/>
        </authorList>
    </citation>
    <scope>IDENTIFICATION</scope>
</reference>
<keyword evidence="3 12" id="KW-0813">Transport</keyword>
<dbReference type="STRING" id="6186.A0A183K6I9"/>
<organism evidence="17">
    <name type="scientific">Schistosoma curassoni</name>
    <dbReference type="NCBI Taxonomy" id="6186"/>
    <lineage>
        <taxon>Eukaryota</taxon>
        <taxon>Metazoa</taxon>
        <taxon>Spiralia</taxon>
        <taxon>Lophotrochozoa</taxon>
        <taxon>Platyhelminthes</taxon>
        <taxon>Trematoda</taxon>
        <taxon>Digenea</taxon>
        <taxon>Strigeidida</taxon>
        <taxon>Schistosomatoidea</taxon>
        <taxon>Schistosomatidae</taxon>
        <taxon>Schistosoma</taxon>
    </lineage>
</organism>
<keyword evidence="5 12" id="KW-0812">Transmembrane</keyword>
<feature type="transmembrane region" description="Helical" evidence="13">
    <location>
        <begin position="187"/>
        <end position="205"/>
    </location>
</feature>
<evidence type="ECO:0000256" key="9">
    <source>
        <dbReference type="ARBA" id="ARBA00023065"/>
    </source>
</evidence>
<dbReference type="GO" id="GO:0022841">
    <property type="term" value="F:potassium ion leak channel activity"/>
    <property type="evidence" value="ECO:0007669"/>
    <property type="project" value="TreeGrafter"/>
</dbReference>
<feature type="domain" description="Potassium channel" evidence="14">
    <location>
        <begin position="117"/>
        <end position="161"/>
    </location>
</feature>
<evidence type="ECO:0000259" key="14">
    <source>
        <dbReference type="Pfam" id="PF07885"/>
    </source>
</evidence>
<dbReference type="Proteomes" id="UP000279833">
    <property type="component" value="Unassembled WGS sequence"/>
</dbReference>
<evidence type="ECO:0000256" key="5">
    <source>
        <dbReference type="ARBA" id="ARBA00022692"/>
    </source>
</evidence>
<feature type="transmembrane region" description="Helical" evidence="13">
    <location>
        <begin position="133"/>
        <end position="154"/>
    </location>
</feature>
<evidence type="ECO:0000256" key="1">
    <source>
        <dbReference type="ARBA" id="ARBA00004141"/>
    </source>
</evidence>
<feature type="transmembrane region" description="Helical" evidence="13">
    <location>
        <begin position="248"/>
        <end position="275"/>
    </location>
</feature>
<keyword evidence="6" id="KW-0631">Potassium channel</keyword>
<protein>
    <submittedName>
        <fullName evidence="17">Potassium channel subfamily K member 9</fullName>
    </submittedName>
</protein>
<keyword evidence="11 12" id="KW-0407">Ion channel</keyword>
<dbReference type="InterPro" id="IPR003280">
    <property type="entry name" value="2pore_dom_K_chnl"/>
</dbReference>
<proteinExistence type="inferred from homology"/>
<keyword evidence="9 12" id="KW-0406">Ion transport</keyword>
<dbReference type="EMBL" id="UZAK01033887">
    <property type="protein sequence ID" value="VDP40706.1"/>
    <property type="molecule type" value="Genomic_DNA"/>
</dbReference>
<evidence type="ECO:0000256" key="6">
    <source>
        <dbReference type="ARBA" id="ARBA00022826"/>
    </source>
</evidence>
<evidence type="ECO:0000256" key="12">
    <source>
        <dbReference type="RuleBase" id="RU003857"/>
    </source>
</evidence>
<evidence type="ECO:0000313" key="16">
    <source>
        <dbReference type="Proteomes" id="UP000279833"/>
    </source>
</evidence>
<evidence type="ECO:0000256" key="7">
    <source>
        <dbReference type="ARBA" id="ARBA00022958"/>
    </source>
</evidence>
<evidence type="ECO:0000256" key="11">
    <source>
        <dbReference type="ARBA" id="ARBA00023303"/>
    </source>
</evidence>
<evidence type="ECO:0000256" key="3">
    <source>
        <dbReference type="ARBA" id="ARBA00022448"/>
    </source>
</evidence>
<keyword evidence="16" id="KW-1185">Reference proteome</keyword>
<keyword evidence="8 13" id="KW-1133">Transmembrane helix</keyword>
<keyword evidence="10 13" id="KW-0472">Membrane</keyword>
<feature type="transmembrane region" description="Helical" evidence="13">
    <location>
        <begin position="78"/>
        <end position="94"/>
    </location>
</feature>
<comment type="similarity">
    <text evidence="2 12">Belongs to the two pore domain potassium channel (TC 1.A.1.8) family.</text>
</comment>
<dbReference type="WBParaSite" id="SCUD_0001061401-mRNA-1">
    <property type="protein sequence ID" value="SCUD_0001061401-mRNA-1"/>
    <property type="gene ID" value="SCUD_0001061401"/>
</dbReference>
<feature type="transmembrane region" description="Helical" evidence="13">
    <location>
        <begin position="106"/>
        <end position="127"/>
    </location>
</feature>
<dbReference type="InterPro" id="IPR013099">
    <property type="entry name" value="K_chnl_dom"/>
</dbReference>
<dbReference type="GO" id="GO:0015271">
    <property type="term" value="F:outward rectifier potassium channel activity"/>
    <property type="evidence" value="ECO:0007669"/>
    <property type="project" value="TreeGrafter"/>
</dbReference>
<evidence type="ECO:0000256" key="2">
    <source>
        <dbReference type="ARBA" id="ARBA00006666"/>
    </source>
</evidence>
<sequence length="852" mass="97376">MKRQNVRTLSLIVVTFTYLLLGAAIFDALESEFEISEDVRLKENAEILRIKYNITIDDFEKITQLGIQMKPYKAGTQWKFAGAFYFSTTVITTIGNSQFLRKSNNLFCSFCSHGYFLSSFYFIGYGHSTPKTFGGKIFCMCYALPGIPLCLIMFQSIGERMNTIITYLLKKSNLMCKIHKLISQTHLMIVSFTIGSIVLTIGAIVFSRYEDWDYLDSFYYCFITLTTIGFGDFVALQRNNSLAKRPDYVAFSLIFILFGLTVVSSVMNLLVLRFLTMNTEDEKRDQLEAAVHAQELQRLRGDVICADKQNELQTSLLTQQLQGDDYERKQLNNYHNYNHSTYQQNINHNLINCNHIMSLSNSNCFIKTSPPPPSSSSSSSTTTTIAMTSTVNNCLLLNRHTDTYHINSKNENLTKFKFCLICLKKFHPLSQSLVSLSSPGILNSSLTTVNDNSHENMLNKPISTNKTTATTSITYINDDNNNNNNNSNNNNPFLINCVTGCQNEQSTARHPILIYDEISQKVSSNLHQDNCSSELLNSSNSLQYDLCCRNRYIYPDYINSYRYNPYHSFHDSKYSPLIIQRCSVDNCNCTNEKLRNHQYFISPKEYLVDNRQPEIIEGNETIESDNLSENKSSSFNDIDLIQSHFHLMSSFKPHTYDFTSPGHFSLPGRHKNTNEVMSTPVHSSLVAHVLKSHKHNFNNQYILPPRQSLNSQPPLSSGGETIHPLLSLSTHHHMDVLKSNQPLINPFPLEFLNSRSNENEIVLNSVPYFQCKRYPRVHQEQQMRTNETNDYGEESVDFDKEYSNKRPNPHYYHDDILLTNDVSSIDDEIKFSADSSIFEVGQSVSTKRSASV</sequence>
<dbReference type="PANTHER" id="PTHR11003">
    <property type="entry name" value="POTASSIUM CHANNEL, SUBFAMILY K"/>
    <property type="match status" value="1"/>
</dbReference>